<sequence length="651" mass="74742">MEEKSIFFNLPYWEFNSLRHNLDVMHIEKNVFANIIYSLLSDKDKSKDNIKAWKDLQDMGIRRDLWPDENDECHLAVFTNPKEKKMAFLTTLKNISVLDGYSSNMSGCIDPDQRRIFGLKSHDCHIIMEQLLPIAIRNVLPKEVVAVLVELSSFFRELCLKSLSLADLEKLQNRIVLTLCHLEILFSPTFFTVMVHLTVHLEDESIQGGPVHYRWMYFIERLLGYFKSLIGNKAQSEDSIAEGYIVEEALTFCSRYFDEIESRLDRPRRVNDEPNLNEASEISSIFPPQGKPFGGSSTFPLTLLIMNPEIEDTISIDLKFLARGPAPYARRLIHIGDREDDDPYIEASQANMVYYVDDETDKEWNMPKTKHFQNLQKSVQSVPSSQFTDVALDMTSLLAPSFPTTSHPTPSSQATSNKHAKRESSHHSTVDGIDSHGDTKRLKLKTRETLSLPWGERVVVEFDCLDPIGKAQGLLAGVCELLATDCTIFPISFDKWLDMPKSYFNDCFDNIIKAHFYFMTIEEVARGYVYRSIAKKWAVSRQKLWDEFKDPLKIKDEIMDNVLMAETRRKSGQAQLYLATHTKRDGSYVNEKTKEICENIELAVSESTFDESEISPNDVVGARQRAFSKGEMFGISSYSKQYFQRDKSSSW</sequence>
<dbReference type="PANTHER" id="PTHR48258:SF12">
    <property type="entry name" value="TRANSPOSON PROTEIN, CACTA, EN_SPM SUB-CLASS"/>
    <property type="match status" value="1"/>
</dbReference>
<dbReference type="RefSeq" id="XP_009768699.1">
    <property type="nucleotide sequence ID" value="XM_009770397.1"/>
</dbReference>
<dbReference type="InterPro" id="IPR004252">
    <property type="entry name" value="Probable_transposase_24"/>
</dbReference>
<proteinExistence type="predicted"/>
<feature type="region of interest" description="Disordered" evidence="1">
    <location>
        <begin position="401"/>
        <end position="437"/>
    </location>
</feature>
<protein>
    <submittedName>
        <fullName evidence="4">Uncharacterized protein LOC104219689</fullName>
    </submittedName>
</protein>
<evidence type="ECO:0000313" key="4">
    <source>
        <dbReference type="RefSeq" id="XP_009768699.1"/>
    </source>
</evidence>
<dbReference type="AlphaFoldDB" id="A0A1U7W241"/>
<name>A0A1U7W241_NICSY</name>
<reference evidence="4" key="2">
    <citation type="submission" date="2025-08" db="UniProtKB">
        <authorList>
            <consortium name="RefSeq"/>
        </authorList>
    </citation>
    <scope>IDENTIFICATION</scope>
    <source>
        <tissue evidence="4">Leaf</tissue>
    </source>
</reference>
<feature type="compositionally biased region" description="Low complexity" evidence="1">
    <location>
        <begin position="401"/>
        <end position="416"/>
    </location>
</feature>
<evidence type="ECO:0000313" key="3">
    <source>
        <dbReference type="Proteomes" id="UP000189701"/>
    </source>
</evidence>
<feature type="domain" description="DUF4218" evidence="2">
    <location>
        <begin position="158"/>
        <end position="270"/>
    </location>
</feature>
<evidence type="ECO:0000256" key="1">
    <source>
        <dbReference type="SAM" id="MobiDB-lite"/>
    </source>
</evidence>
<keyword evidence="3" id="KW-1185">Reference proteome</keyword>
<reference evidence="3" key="1">
    <citation type="journal article" date="2013" name="Genome Biol.">
        <title>Reference genomes and transcriptomes of Nicotiana sylvestris and Nicotiana tomentosiformis.</title>
        <authorList>
            <person name="Sierro N."/>
            <person name="Battey J.N."/>
            <person name="Ouadi S."/>
            <person name="Bovet L."/>
            <person name="Goepfert S."/>
            <person name="Bakaher N."/>
            <person name="Peitsch M.C."/>
            <person name="Ivanov N.V."/>
        </authorList>
    </citation>
    <scope>NUCLEOTIDE SEQUENCE [LARGE SCALE GENOMIC DNA]</scope>
</reference>
<organism evidence="3 4">
    <name type="scientific">Nicotiana sylvestris</name>
    <name type="common">Wood tobacco</name>
    <name type="synonym">South American tobacco</name>
    <dbReference type="NCBI Taxonomy" id="4096"/>
    <lineage>
        <taxon>Eukaryota</taxon>
        <taxon>Viridiplantae</taxon>
        <taxon>Streptophyta</taxon>
        <taxon>Embryophyta</taxon>
        <taxon>Tracheophyta</taxon>
        <taxon>Spermatophyta</taxon>
        <taxon>Magnoliopsida</taxon>
        <taxon>eudicotyledons</taxon>
        <taxon>Gunneridae</taxon>
        <taxon>Pentapetalae</taxon>
        <taxon>asterids</taxon>
        <taxon>lamiids</taxon>
        <taxon>Solanales</taxon>
        <taxon>Solanaceae</taxon>
        <taxon>Nicotianoideae</taxon>
        <taxon>Nicotianeae</taxon>
        <taxon>Nicotiana</taxon>
    </lineage>
</organism>
<dbReference type="Pfam" id="PF13960">
    <property type="entry name" value="DUF4218"/>
    <property type="match status" value="1"/>
</dbReference>
<gene>
    <name evidence="4" type="primary">LOC104219689</name>
</gene>
<dbReference type="InterPro" id="IPR025452">
    <property type="entry name" value="DUF4218"/>
</dbReference>
<accession>A0A1U7W241</accession>
<dbReference type="Pfam" id="PF03004">
    <property type="entry name" value="Transposase_24"/>
    <property type="match status" value="1"/>
</dbReference>
<dbReference type="PANTHER" id="PTHR48258">
    <property type="entry name" value="DUF4218 DOMAIN-CONTAINING PROTEIN-RELATED"/>
    <property type="match status" value="1"/>
</dbReference>
<feature type="compositionally biased region" description="Basic and acidic residues" evidence="1">
    <location>
        <begin position="422"/>
        <end position="437"/>
    </location>
</feature>
<dbReference type="Proteomes" id="UP000189701">
    <property type="component" value="Unplaced"/>
</dbReference>
<evidence type="ECO:0000259" key="2">
    <source>
        <dbReference type="Pfam" id="PF13960"/>
    </source>
</evidence>